<evidence type="ECO:0000313" key="1">
    <source>
        <dbReference type="EMBL" id="MTG87798.1"/>
    </source>
</evidence>
<dbReference type="SUPFAM" id="SSF53335">
    <property type="entry name" value="S-adenosyl-L-methionine-dependent methyltransferases"/>
    <property type="match status" value="1"/>
</dbReference>
<organism evidence="1 2">
    <name type="scientific">Cellulosimicrobium composti</name>
    <dbReference type="NCBI Taxonomy" id="2672572"/>
    <lineage>
        <taxon>Bacteria</taxon>
        <taxon>Bacillati</taxon>
        <taxon>Actinomycetota</taxon>
        <taxon>Actinomycetes</taxon>
        <taxon>Micrococcales</taxon>
        <taxon>Promicromonosporaceae</taxon>
        <taxon>Cellulosimicrobium</taxon>
    </lineage>
</organism>
<dbReference type="InterPro" id="IPR050320">
    <property type="entry name" value="N5-glutamine_MTase"/>
</dbReference>
<dbReference type="InterPro" id="IPR029063">
    <property type="entry name" value="SAM-dependent_MTases_sf"/>
</dbReference>
<proteinExistence type="predicted"/>
<dbReference type="InterPro" id="IPR022446">
    <property type="entry name" value="MeTrfrase_put"/>
</dbReference>
<evidence type="ECO:0008006" key="3">
    <source>
        <dbReference type="Google" id="ProtNLM"/>
    </source>
</evidence>
<dbReference type="Proteomes" id="UP000440668">
    <property type="component" value="Unassembled WGS sequence"/>
</dbReference>
<dbReference type="Gene3D" id="1.10.8.10">
    <property type="entry name" value="DNA helicase RuvA subunit, C-terminal domain"/>
    <property type="match status" value="1"/>
</dbReference>
<reference evidence="1 2" key="1">
    <citation type="submission" date="2019-11" db="EMBL/GenBank/DDBJ databases">
        <title>Cellulosimicrobium composti sp. nov. isolated from a compost.</title>
        <authorList>
            <person name="Yang Y."/>
        </authorList>
    </citation>
    <scope>NUCLEOTIDE SEQUENCE [LARGE SCALE GENOMIC DNA]</scope>
    <source>
        <strain evidence="1 2">BIT-GX5</strain>
    </source>
</reference>
<name>A0A6N7ZEK6_9MICO</name>
<accession>A0A6N7ZEK6</accession>
<protein>
    <recommendedName>
        <fullName evidence="3">Methyltransferase small domain-containing protein</fullName>
    </recommendedName>
</protein>
<evidence type="ECO:0000313" key="2">
    <source>
        <dbReference type="Proteomes" id="UP000440668"/>
    </source>
</evidence>
<dbReference type="EMBL" id="WMKA01000003">
    <property type="protein sequence ID" value="MTG87798.1"/>
    <property type="molecule type" value="Genomic_DNA"/>
</dbReference>
<dbReference type="Gene3D" id="3.40.50.150">
    <property type="entry name" value="Vaccinia Virus protein VP39"/>
    <property type="match status" value="1"/>
</dbReference>
<dbReference type="AlphaFoldDB" id="A0A6N7ZEK6"/>
<comment type="caution">
    <text evidence="1">The sequence shown here is derived from an EMBL/GenBank/DDBJ whole genome shotgun (WGS) entry which is preliminary data.</text>
</comment>
<dbReference type="NCBIfam" id="TIGR03704">
    <property type="entry name" value="PrmC_rel_meth"/>
    <property type="match status" value="1"/>
</dbReference>
<dbReference type="PANTHER" id="PTHR18895">
    <property type="entry name" value="HEMK METHYLTRANSFERASE"/>
    <property type="match status" value="1"/>
</dbReference>
<gene>
    <name evidence="1" type="ORF">GJV82_02340</name>
</gene>
<dbReference type="PANTHER" id="PTHR18895:SF74">
    <property type="entry name" value="MTRF1L RELEASE FACTOR GLUTAMINE METHYLTRANSFERASE"/>
    <property type="match status" value="1"/>
</dbReference>
<sequence>MSHARTGCEGYGPGVDPDQLDDLAARLRAAGCVFAEEEAARLVERADDAHHLEALVARRVEGEPLEHVLGYVDFHGLRIAVDPGVFVPRQRTVLLVDEAVALVRRRTVRTRPPGTVPGQADDPVVVVDVCCGAGALGLAVATDLGSGADAGRCPVDLHVTDLDPAAVACAARNVAAVGGVAYRGDLFDPLPTRLRGRVDVLLANVPYVPTGEIPLLPPEARDHEARVALDGGGDGLDVLRRVAADALRWLAPGGHLLTESGERQAPGAVAVLERAGLAARVVRDEEIGATVVVGTRRDGRTD</sequence>